<dbReference type="PANTHER" id="PTHR33734:SF22">
    <property type="entry name" value="MEMBRANE-BOUND LYTIC MUREIN TRANSGLYCOSYLASE D"/>
    <property type="match status" value="1"/>
</dbReference>
<feature type="domain" description="LysM" evidence="2">
    <location>
        <begin position="345"/>
        <end position="389"/>
    </location>
</feature>
<dbReference type="eggNOG" id="COG0741">
    <property type="taxonomic scope" value="Bacteria"/>
</dbReference>
<dbReference type="InterPro" id="IPR018392">
    <property type="entry name" value="LysM"/>
</dbReference>
<evidence type="ECO:0000313" key="4">
    <source>
        <dbReference type="Proteomes" id="UP000009047"/>
    </source>
</evidence>
<keyword evidence="1" id="KW-0732">Signal</keyword>
<feature type="chain" id="PRO_5003150029" evidence="1">
    <location>
        <begin position="23"/>
        <end position="613"/>
    </location>
</feature>
<feature type="domain" description="LysM" evidence="2">
    <location>
        <begin position="569"/>
        <end position="612"/>
    </location>
</feature>
<dbReference type="PROSITE" id="PS51782">
    <property type="entry name" value="LYSM"/>
    <property type="match status" value="4"/>
</dbReference>
<dbReference type="InterPro" id="IPR023346">
    <property type="entry name" value="Lysozyme-like_dom_sf"/>
</dbReference>
<proteinExistence type="predicted"/>
<dbReference type="AlphaFoldDB" id="E1QEI2"/>
<accession>E1QEI2</accession>
<dbReference type="EMBL" id="CP002085">
    <property type="protein sequence ID" value="ADK83968.1"/>
    <property type="molecule type" value="Genomic_DNA"/>
</dbReference>
<feature type="signal peptide" evidence="1">
    <location>
        <begin position="1"/>
        <end position="22"/>
    </location>
</feature>
<feature type="domain" description="LysM" evidence="2">
    <location>
        <begin position="430"/>
        <end position="473"/>
    </location>
</feature>
<feature type="domain" description="LysM" evidence="2">
    <location>
        <begin position="492"/>
        <end position="535"/>
    </location>
</feature>
<dbReference type="PROSITE" id="PS51257">
    <property type="entry name" value="PROKAR_LIPOPROTEIN"/>
    <property type="match status" value="1"/>
</dbReference>
<sequence>MRKKLIVSLVVAVLALSGCATTQQRGDHASGKTCPPVNQQEQIKAGIAEELEALGEPEVVSKKPAPDECDPNKVEYDIPITINAEVEQGIDLFQNKIPKRFRMWLERSGRYIPMMRSVLRQYGLPEDLVYLALIESGFNCNAYSTAAAVGPWQFIAGTGKRFGLRIDYWVDERRDPVKSTHAAAQYLGDLYAEFGSWYLAAAAYNAGEGKIRRALKKYNANNFWSISRHHRDYLKDETRQYVPRMIAAAIIAKSPEKFGFNDLKYWPPMQFDEVRVHPGTSLDVAAKLAGVKNSELKALNPELRRWCTPPSGKYTLKIPFGARAQFEQGYAKLAPKDRQAHTGVAAVRVRRGDTLGRIAKTHHMRLSDLVALNPKVKPNSLRVGQKIIVSPGRGAVAYAEADAPVVSSRRRASLSASSTVPPARQGTRKIVYKVKPGDSLWDIAQGYNLDWHDVRRWNGQRSGNIQAGDRLVLYVPQSKAEAKRATAKAQSRTYVVRRGDNLWEIAQAHGVSTADIKRWNKMRGNRLEVGDRLTIHKSSPSKIATGNGQLVVASADESGVNDSSAGPEKTYRVRKGDTLSGISRRFNVSASKLRRLNSLRGDNIRVGDTLRVQ</sequence>
<dbReference type="CAZy" id="GH23">
    <property type="family name" value="Glycoside Hydrolase Family 23"/>
</dbReference>
<dbReference type="Gene3D" id="3.10.350.10">
    <property type="entry name" value="LysM domain"/>
    <property type="match status" value="4"/>
</dbReference>
<dbReference type="eggNOG" id="COG1388">
    <property type="taxonomic scope" value="Bacteria"/>
</dbReference>
<dbReference type="Pfam" id="PF01476">
    <property type="entry name" value="LysM"/>
    <property type="match status" value="4"/>
</dbReference>
<dbReference type="CDD" id="cd00118">
    <property type="entry name" value="LysM"/>
    <property type="match status" value="4"/>
</dbReference>
<name>E1QEI2_DESB2</name>
<dbReference type="Pfam" id="PF01464">
    <property type="entry name" value="SLT"/>
    <property type="match status" value="1"/>
</dbReference>
<keyword evidence="4" id="KW-1185">Reference proteome</keyword>
<protein>
    <submittedName>
        <fullName evidence="3">Lytic transglycosylase catalytic</fullName>
    </submittedName>
</protein>
<dbReference type="HOGENOM" id="CLU_009520_1_3_7"/>
<evidence type="ECO:0000256" key="1">
    <source>
        <dbReference type="SAM" id="SignalP"/>
    </source>
</evidence>
<dbReference type="InterPro" id="IPR008258">
    <property type="entry name" value="Transglycosylase_SLT_dom_1"/>
</dbReference>
<dbReference type="KEGG" id="dbr:Deba_0596"/>
<dbReference type="CDD" id="cd16894">
    <property type="entry name" value="MltD-like"/>
    <property type="match status" value="1"/>
</dbReference>
<gene>
    <name evidence="3" type="ordered locus">Deba_0596</name>
</gene>
<dbReference type="PANTHER" id="PTHR33734">
    <property type="entry name" value="LYSM DOMAIN-CONTAINING GPI-ANCHORED PROTEIN 2"/>
    <property type="match status" value="1"/>
</dbReference>
<dbReference type="SMART" id="SM00257">
    <property type="entry name" value="LysM"/>
    <property type="match status" value="4"/>
</dbReference>
<dbReference type="Gene3D" id="1.10.530.10">
    <property type="match status" value="1"/>
</dbReference>
<reference evidence="3 4" key="1">
    <citation type="journal article" date="2010" name="Stand. Genomic Sci.">
        <title>Complete genome sequence of Desulfarculus baarsii type strain (2st14).</title>
        <authorList>
            <person name="Sun H."/>
            <person name="Spring S."/>
            <person name="Lapidus A."/>
            <person name="Davenport K."/>
            <person name="Del Rio T.G."/>
            <person name="Tice H."/>
            <person name="Nolan M."/>
            <person name="Copeland A."/>
            <person name="Cheng J.F."/>
            <person name="Lucas S."/>
            <person name="Tapia R."/>
            <person name="Goodwin L."/>
            <person name="Pitluck S."/>
            <person name="Ivanova N."/>
            <person name="Pagani I."/>
            <person name="Mavromatis K."/>
            <person name="Ovchinnikova G."/>
            <person name="Pati A."/>
            <person name="Chen A."/>
            <person name="Palaniappan K."/>
            <person name="Hauser L."/>
            <person name="Chang Y.J."/>
            <person name="Jeffries C.D."/>
            <person name="Detter J.C."/>
            <person name="Han C."/>
            <person name="Rohde M."/>
            <person name="Brambilla E."/>
            <person name="Goker M."/>
            <person name="Woyke T."/>
            <person name="Bristow J."/>
            <person name="Eisen J.A."/>
            <person name="Markowitz V."/>
            <person name="Hugenholtz P."/>
            <person name="Kyrpides N.C."/>
            <person name="Klenk H.P."/>
            <person name="Land M."/>
        </authorList>
    </citation>
    <scope>NUCLEOTIDE SEQUENCE [LARGE SCALE GENOMIC DNA]</scope>
    <source>
        <strain evidence="4">ATCC 33931 / DSM 2075 / LMG 7858 / VKM B-1802 / 2st14</strain>
    </source>
</reference>
<dbReference type="CAZy" id="CBM50">
    <property type="family name" value="Carbohydrate-Binding Module Family 50"/>
</dbReference>
<evidence type="ECO:0000259" key="2">
    <source>
        <dbReference type="PROSITE" id="PS51782"/>
    </source>
</evidence>
<dbReference type="STRING" id="644282.Deba_0596"/>
<dbReference type="InterPro" id="IPR036779">
    <property type="entry name" value="LysM_dom_sf"/>
</dbReference>
<dbReference type="Proteomes" id="UP000009047">
    <property type="component" value="Chromosome"/>
</dbReference>
<dbReference type="SUPFAM" id="SSF53955">
    <property type="entry name" value="Lysozyme-like"/>
    <property type="match status" value="1"/>
</dbReference>
<evidence type="ECO:0000313" key="3">
    <source>
        <dbReference type="EMBL" id="ADK83968.1"/>
    </source>
</evidence>
<dbReference type="SUPFAM" id="SSF54106">
    <property type="entry name" value="LysM domain"/>
    <property type="match status" value="4"/>
</dbReference>
<dbReference type="RefSeq" id="WP_013257423.1">
    <property type="nucleotide sequence ID" value="NC_014365.1"/>
</dbReference>
<organism evidence="3 4">
    <name type="scientific">Desulfarculus baarsii (strain ATCC 33931 / DSM 2075 / LMG 7858 / VKM B-1802 / 2st14)</name>
    <dbReference type="NCBI Taxonomy" id="644282"/>
    <lineage>
        <taxon>Bacteria</taxon>
        <taxon>Pseudomonadati</taxon>
        <taxon>Thermodesulfobacteriota</taxon>
        <taxon>Desulfarculia</taxon>
        <taxon>Desulfarculales</taxon>
        <taxon>Desulfarculaceae</taxon>
        <taxon>Desulfarculus</taxon>
    </lineage>
</organism>